<gene>
    <name evidence="2" type="ORF">M9Y10_004969</name>
</gene>
<dbReference type="EMBL" id="JAPFFF010000011">
    <property type="protein sequence ID" value="KAK8878204.1"/>
    <property type="molecule type" value="Genomic_DNA"/>
</dbReference>
<sequence length="360" mass="42008">MSSAINRRIERFQSKLQQRLNLADDEIARLNDYYSSVLSEITNSNDQLDRFRRLSEQKSQNVNGNSKKEIAEHNTEIASMNAQHAKDLIELQEKHSREILNLQHDFEETLKEVDRWAQSCIEAKTFSIDQQLDRTTVAIDKTKQSLSMSSHAAQNDEVVGTQQQLEYETDRIRRLEEKLKERNQERLETLLGLKTRLSECTQVLEEIEQNHSNAMSNYVYKLESADKRYEERIQKEAEKHEKELFSYRRQLDNLKRKISSYQSQIEKSNIKAREKIASVEQNSVQILTSVHISSANAVTTISSETTDITYANKNLEQAEIALAQKENQLLQARTENESLKREIARLRHEALIKERRASRQ</sequence>
<evidence type="ECO:0000256" key="1">
    <source>
        <dbReference type="SAM" id="Coils"/>
    </source>
</evidence>
<evidence type="ECO:0000313" key="2">
    <source>
        <dbReference type="EMBL" id="KAK8878204.1"/>
    </source>
</evidence>
<accession>A0ABR2JKI1</accession>
<reference evidence="2 3" key="1">
    <citation type="submission" date="2024-04" db="EMBL/GenBank/DDBJ databases">
        <title>Tritrichomonas musculus Genome.</title>
        <authorList>
            <person name="Alves-Ferreira E."/>
            <person name="Grigg M."/>
            <person name="Lorenzi H."/>
            <person name="Galac M."/>
        </authorList>
    </citation>
    <scope>NUCLEOTIDE SEQUENCE [LARGE SCALE GENOMIC DNA]</scope>
    <source>
        <strain evidence="2 3">EAF2021</strain>
    </source>
</reference>
<keyword evidence="1" id="KW-0175">Coiled coil</keyword>
<protein>
    <submittedName>
        <fullName evidence="2">Uncharacterized protein</fullName>
    </submittedName>
</protein>
<evidence type="ECO:0000313" key="3">
    <source>
        <dbReference type="Proteomes" id="UP001470230"/>
    </source>
</evidence>
<feature type="coiled-coil region" evidence="1">
    <location>
        <begin position="158"/>
        <end position="271"/>
    </location>
</feature>
<dbReference type="Proteomes" id="UP001470230">
    <property type="component" value="Unassembled WGS sequence"/>
</dbReference>
<proteinExistence type="predicted"/>
<name>A0ABR2JKI1_9EUKA</name>
<keyword evidence="3" id="KW-1185">Reference proteome</keyword>
<feature type="coiled-coil region" evidence="1">
    <location>
        <begin position="308"/>
        <end position="356"/>
    </location>
</feature>
<organism evidence="2 3">
    <name type="scientific">Tritrichomonas musculus</name>
    <dbReference type="NCBI Taxonomy" id="1915356"/>
    <lineage>
        <taxon>Eukaryota</taxon>
        <taxon>Metamonada</taxon>
        <taxon>Parabasalia</taxon>
        <taxon>Tritrichomonadida</taxon>
        <taxon>Tritrichomonadidae</taxon>
        <taxon>Tritrichomonas</taxon>
    </lineage>
</organism>
<comment type="caution">
    <text evidence="2">The sequence shown here is derived from an EMBL/GenBank/DDBJ whole genome shotgun (WGS) entry which is preliminary data.</text>
</comment>